<dbReference type="PROSITE" id="PS50887">
    <property type="entry name" value="GGDEF"/>
    <property type="match status" value="1"/>
</dbReference>
<dbReference type="EMBL" id="CYHA01000007">
    <property type="protein sequence ID" value="CUA86114.1"/>
    <property type="molecule type" value="Genomic_DNA"/>
</dbReference>
<feature type="transmembrane region" description="Helical" evidence="1">
    <location>
        <begin position="6"/>
        <end position="29"/>
    </location>
</feature>
<feature type="domain" description="GGDEF" evidence="2">
    <location>
        <begin position="281"/>
        <end position="414"/>
    </location>
</feature>
<dbReference type="GO" id="GO:0016020">
    <property type="term" value="C:membrane"/>
    <property type="evidence" value="ECO:0007669"/>
    <property type="project" value="UniProtKB-UniRule"/>
</dbReference>
<feature type="transmembrane region" description="Helical" evidence="1">
    <location>
        <begin position="71"/>
        <end position="95"/>
    </location>
</feature>
<dbReference type="STRING" id="375574.GCA_001418035_02356"/>
<dbReference type="RefSeq" id="WP_055434368.1">
    <property type="nucleotide sequence ID" value="NZ_CYHA01000007.1"/>
</dbReference>
<dbReference type="Proteomes" id="UP000243535">
    <property type="component" value="Unassembled WGS sequence"/>
</dbReference>
<dbReference type="PROSITE" id="PS50924">
    <property type="entry name" value="MHYT"/>
    <property type="match status" value="1"/>
</dbReference>
<dbReference type="NCBIfam" id="TIGR00254">
    <property type="entry name" value="GGDEF"/>
    <property type="match status" value="1"/>
</dbReference>
<evidence type="ECO:0000256" key="1">
    <source>
        <dbReference type="PROSITE-ProRule" id="PRU00244"/>
    </source>
</evidence>
<keyword evidence="1" id="KW-0472">Membrane</keyword>
<dbReference type="InterPro" id="IPR000160">
    <property type="entry name" value="GGDEF_dom"/>
</dbReference>
<dbReference type="AlphaFoldDB" id="A0A0K6H571"/>
<dbReference type="InterPro" id="IPR052163">
    <property type="entry name" value="DGC-Regulatory_Protein"/>
</dbReference>
<dbReference type="CDD" id="cd01949">
    <property type="entry name" value="GGDEF"/>
    <property type="match status" value="1"/>
</dbReference>
<dbReference type="InterPro" id="IPR029787">
    <property type="entry name" value="Nucleotide_cyclase"/>
</dbReference>
<dbReference type="OrthoDB" id="9812260at2"/>
<dbReference type="SUPFAM" id="SSF55073">
    <property type="entry name" value="Nucleotide cyclase"/>
    <property type="match status" value="1"/>
</dbReference>
<dbReference type="SMART" id="SM00267">
    <property type="entry name" value="GGDEF"/>
    <property type="match status" value="1"/>
</dbReference>
<evidence type="ECO:0000313" key="5">
    <source>
        <dbReference type="Proteomes" id="UP000243535"/>
    </source>
</evidence>
<keyword evidence="1" id="KW-0812">Transmembrane</keyword>
<feature type="transmembrane region" description="Helical" evidence="1">
    <location>
        <begin position="41"/>
        <end position="65"/>
    </location>
</feature>
<protein>
    <submittedName>
        <fullName evidence="4">Diguanylate cyclase (GGDEF) domain</fullName>
    </submittedName>
</protein>
<accession>A0A0K6H571</accession>
<gene>
    <name evidence="4" type="ORF">Ga0061063_2580</name>
</gene>
<name>A0A0K6H571_9NEIS</name>
<dbReference type="Pfam" id="PF00990">
    <property type="entry name" value="GGDEF"/>
    <property type="match status" value="1"/>
</dbReference>
<dbReference type="PANTHER" id="PTHR46663:SF2">
    <property type="entry name" value="GGDEF DOMAIN-CONTAINING PROTEIN"/>
    <property type="match status" value="1"/>
</dbReference>
<dbReference type="PANTHER" id="PTHR46663">
    <property type="entry name" value="DIGUANYLATE CYCLASE DGCT-RELATED"/>
    <property type="match status" value="1"/>
</dbReference>
<feature type="transmembrane region" description="Helical" evidence="1">
    <location>
        <begin position="134"/>
        <end position="159"/>
    </location>
</feature>
<feature type="domain" description="MHYT" evidence="3">
    <location>
        <begin position="5"/>
        <end position="194"/>
    </location>
</feature>
<feature type="transmembrane region" description="Helical" evidence="1">
    <location>
        <begin position="171"/>
        <end position="189"/>
    </location>
</feature>
<evidence type="ECO:0000259" key="3">
    <source>
        <dbReference type="PROSITE" id="PS50924"/>
    </source>
</evidence>
<keyword evidence="5" id="KW-1185">Reference proteome</keyword>
<evidence type="ECO:0000313" key="4">
    <source>
        <dbReference type="EMBL" id="CUA86114.1"/>
    </source>
</evidence>
<feature type="transmembrane region" description="Helical" evidence="1">
    <location>
        <begin position="209"/>
        <end position="228"/>
    </location>
</feature>
<feature type="transmembrane region" description="Helical" evidence="1">
    <location>
        <begin position="102"/>
        <end position="122"/>
    </location>
</feature>
<sequence length="657" mass="70568">MHAHYNYWLVLASLAVAILSSWSAFDLGSRVHTAQPRHARYWLAGSAAVLGMGLWSVHFLGMLAMRWKLDAGYAIAPTLGSLAVVIVAASGALWLASRIRSWPSWAAAGVLVGTGTTVMHLIGMTTRPLAGAPVFLWGGQVLAWALGALCAAVAFPLAFHRPPLMRWHRPIAALLMTASVVSIHFIGLSYTRLPAPLAGGPHTGLPATWLALTIATNTALVLFTAIVLSRLDRRHQHEQTSLEARTRQLHELVLRDPLTGLGNRRALEEALAERCADRRVRRFALIFVDLDGFKAVNDTHGHDAGDELLRLVAWRLAHNLRDGDAVMRLAGDEFVVLVEGASEREQVVSVGEHLLRALAAPYQLVSARVRLSASMGAAFYPADGQTAAALMEAADQAMYAVKKQGRNGLHFHNPHHNAPAAINEEESHRLQTVVEGCPANWRVKAMVAANGEGVRGVMVRAAEGEPWDFGDSALRGRLLRLFDALTDEPMIVLDPGAAAWPCPTTQDFLGRAAERLAEGGVQLILALPEGALAERPALAEDLARLHGAGVSYGLLDLAQGRLNWAVLAACPPAVVILPDVRAEEASLRYRRMVAQGAEGLGALRLARLQVTAELPAWRAREGVDCFLVTLAAEAGAIRGPARPGSASTGSPPLMQMH</sequence>
<organism evidence="4 5">
    <name type="scientific">Gulbenkiania indica</name>
    <dbReference type="NCBI Taxonomy" id="375574"/>
    <lineage>
        <taxon>Bacteria</taxon>
        <taxon>Pseudomonadati</taxon>
        <taxon>Pseudomonadota</taxon>
        <taxon>Betaproteobacteria</taxon>
        <taxon>Neisseriales</taxon>
        <taxon>Chromobacteriaceae</taxon>
        <taxon>Gulbenkiania</taxon>
    </lineage>
</organism>
<dbReference type="InterPro" id="IPR043128">
    <property type="entry name" value="Rev_trsase/Diguanyl_cyclase"/>
</dbReference>
<dbReference type="Pfam" id="PF03707">
    <property type="entry name" value="MHYT"/>
    <property type="match status" value="1"/>
</dbReference>
<dbReference type="Gene3D" id="3.30.70.270">
    <property type="match status" value="1"/>
</dbReference>
<dbReference type="InterPro" id="IPR005330">
    <property type="entry name" value="MHYT_dom"/>
</dbReference>
<reference evidence="5" key="1">
    <citation type="submission" date="2015-08" db="EMBL/GenBank/DDBJ databases">
        <authorList>
            <person name="Varghese N."/>
        </authorList>
    </citation>
    <scope>NUCLEOTIDE SEQUENCE [LARGE SCALE GENOMIC DNA]</scope>
    <source>
        <strain evidence="5">DSM 17901</strain>
    </source>
</reference>
<keyword evidence="1" id="KW-1133">Transmembrane helix</keyword>
<evidence type="ECO:0000259" key="2">
    <source>
        <dbReference type="PROSITE" id="PS50887"/>
    </source>
</evidence>
<proteinExistence type="predicted"/>